<proteinExistence type="predicted"/>
<name>A0A810NCR8_9ACTN</name>
<evidence type="ECO:0000313" key="1">
    <source>
        <dbReference type="EMBL" id="BCJ69668.1"/>
    </source>
</evidence>
<protein>
    <submittedName>
        <fullName evidence="1">Uncharacterized protein</fullName>
    </submittedName>
</protein>
<keyword evidence="2" id="KW-1185">Reference proteome</keyword>
<gene>
    <name evidence="1" type="ORF">Prubr_66890</name>
</gene>
<dbReference type="Proteomes" id="UP000680866">
    <property type="component" value="Chromosome"/>
</dbReference>
<accession>A0A810NCR8</accession>
<sequence>MTKPGEETADLLATVEEIRARDFADIDPKLVSEILATQHQFAEDRAEARKRTDQIINRWAARHLGSGASH</sequence>
<evidence type="ECO:0000313" key="2">
    <source>
        <dbReference type="Proteomes" id="UP000680866"/>
    </source>
</evidence>
<dbReference type="KEGG" id="pry:Prubr_66890"/>
<dbReference type="AlphaFoldDB" id="A0A810NCR8"/>
<organism evidence="1 2">
    <name type="scientific">Polymorphospora rubra</name>
    <dbReference type="NCBI Taxonomy" id="338584"/>
    <lineage>
        <taxon>Bacteria</taxon>
        <taxon>Bacillati</taxon>
        <taxon>Actinomycetota</taxon>
        <taxon>Actinomycetes</taxon>
        <taxon>Micromonosporales</taxon>
        <taxon>Micromonosporaceae</taxon>
        <taxon>Polymorphospora</taxon>
    </lineage>
</organism>
<reference evidence="1" key="1">
    <citation type="submission" date="2020-08" db="EMBL/GenBank/DDBJ databases">
        <title>Whole genome shotgun sequence of Polymorphospora rubra NBRC 101157.</title>
        <authorList>
            <person name="Komaki H."/>
            <person name="Tamura T."/>
        </authorList>
    </citation>
    <scope>NUCLEOTIDE SEQUENCE</scope>
    <source>
        <strain evidence="1">NBRC 101157</strain>
    </source>
</reference>
<dbReference type="EMBL" id="AP023359">
    <property type="protein sequence ID" value="BCJ69668.1"/>
    <property type="molecule type" value="Genomic_DNA"/>
</dbReference>